<dbReference type="Proteomes" id="UP000278351">
    <property type="component" value="Unassembled WGS sequence"/>
</dbReference>
<dbReference type="RefSeq" id="WP_123847450.1">
    <property type="nucleotide sequence ID" value="NZ_RPDH01000002.1"/>
</dbReference>
<feature type="transmembrane region" description="Helical" evidence="1">
    <location>
        <begin position="133"/>
        <end position="152"/>
    </location>
</feature>
<name>A0A3N4PWK6_9BACT</name>
<reference evidence="2 3" key="1">
    <citation type="submission" date="2018-11" db="EMBL/GenBank/DDBJ databases">
        <title>Chitinophaga lutea sp.nov., isolate from arsenic contaminated soil.</title>
        <authorList>
            <person name="Zong Y."/>
        </authorList>
    </citation>
    <scope>NUCLEOTIDE SEQUENCE [LARGE SCALE GENOMIC DNA]</scope>
    <source>
        <strain evidence="2 3">ZY74</strain>
    </source>
</reference>
<feature type="transmembrane region" description="Helical" evidence="1">
    <location>
        <begin position="54"/>
        <end position="73"/>
    </location>
</feature>
<proteinExistence type="predicted"/>
<dbReference type="EMBL" id="RPDH01000002">
    <property type="protein sequence ID" value="RPE08447.1"/>
    <property type="molecule type" value="Genomic_DNA"/>
</dbReference>
<evidence type="ECO:0008006" key="4">
    <source>
        <dbReference type="Google" id="ProtNLM"/>
    </source>
</evidence>
<organism evidence="2 3">
    <name type="scientific">Chitinophaga lutea</name>
    <dbReference type="NCBI Taxonomy" id="2488634"/>
    <lineage>
        <taxon>Bacteria</taxon>
        <taxon>Pseudomonadati</taxon>
        <taxon>Bacteroidota</taxon>
        <taxon>Chitinophagia</taxon>
        <taxon>Chitinophagales</taxon>
        <taxon>Chitinophagaceae</taxon>
        <taxon>Chitinophaga</taxon>
    </lineage>
</organism>
<accession>A0A3N4PWK6</accession>
<feature type="transmembrane region" description="Helical" evidence="1">
    <location>
        <begin position="205"/>
        <end position="223"/>
    </location>
</feature>
<dbReference type="OrthoDB" id="118203at2"/>
<keyword evidence="3" id="KW-1185">Reference proteome</keyword>
<sequence>MNIKKAGVVLYTMLSTIKVNLIGQLWLNELLVLASAPFAFKPDDLKAYPYLKKILAALVVLLLFQVVTDLLIVHNSPQNYLRGWAGTIIAMLSFIVLFKMLNETQAILLFLFMTMIKNIIYTDDIVDSDMSFFKFKIVPIITMALYLVLYYLYKKGETKLMMMVLIGCSLLCFAFDSRSTGVIFFLGATIIHFMNNRVQISRQKIIVFAVLAAIIFQVGYMFYVKSVLNHEIGGEHSHTQISRLANPYNPLELLMTGRAETFAAGTAIMDQPLFGHGSWAQDKTLKYYMILLMYHDEDMNFQAAKETEHLVPSHSVLLGAWVNWGLGGFIAVLYLFLVLMKMGFYIIRNGQELALYPVLVLMTIGLIWIFLFSPFQQLRLYIPGISAILLNSYYGLVAETAEEEDEHYELQMQ</sequence>
<feature type="transmembrane region" description="Helical" evidence="1">
    <location>
        <begin position="353"/>
        <end position="372"/>
    </location>
</feature>
<dbReference type="AlphaFoldDB" id="A0A3N4PWK6"/>
<comment type="caution">
    <text evidence="2">The sequence shown here is derived from an EMBL/GenBank/DDBJ whole genome shotgun (WGS) entry which is preliminary data.</text>
</comment>
<keyword evidence="1" id="KW-0812">Transmembrane</keyword>
<evidence type="ECO:0000313" key="3">
    <source>
        <dbReference type="Proteomes" id="UP000278351"/>
    </source>
</evidence>
<feature type="transmembrane region" description="Helical" evidence="1">
    <location>
        <begin position="321"/>
        <end position="341"/>
    </location>
</feature>
<feature type="transmembrane region" description="Helical" evidence="1">
    <location>
        <begin position="164"/>
        <end position="193"/>
    </location>
</feature>
<gene>
    <name evidence="2" type="ORF">EGT74_15475</name>
</gene>
<keyword evidence="1" id="KW-1133">Transmembrane helix</keyword>
<keyword evidence="1" id="KW-0472">Membrane</keyword>
<evidence type="ECO:0000256" key="1">
    <source>
        <dbReference type="SAM" id="Phobius"/>
    </source>
</evidence>
<evidence type="ECO:0000313" key="2">
    <source>
        <dbReference type="EMBL" id="RPE08447.1"/>
    </source>
</evidence>
<protein>
    <recommendedName>
        <fullName evidence="4">O-antigen ligase domain-containing protein</fullName>
    </recommendedName>
</protein>